<gene>
    <name evidence="3" type="ORF">LUZ63_001438</name>
</gene>
<dbReference type="InterPro" id="IPR029415">
    <property type="entry name" value="Lines_C"/>
</dbReference>
<dbReference type="OrthoDB" id="8251209at2759"/>
<feature type="domain" description="Protein Lines N-terminal" evidence="1">
    <location>
        <begin position="452"/>
        <end position="553"/>
    </location>
</feature>
<dbReference type="Pfam" id="PF14695">
    <property type="entry name" value="LINES_C"/>
    <property type="match status" value="1"/>
</dbReference>
<dbReference type="PANTHER" id="PTHR16057:SF1">
    <property type="entry name" value="PROTEIN LINES HOMOLOG 1"/>
    <property type="match status" value="1"/>
</dbReference>
<evidence type="ECO:0000259" key="1">
    <source>
        <dbReference type="Pfam" id="PF14694"/>
    </source>
</evidence>
<dbReference type="EMBL" id="JAMQYH010000001">
    <property type="protein sequence ID" value="KAJ1701659.1"/>
    <property type="molecule type" value="Genomic_DNA"/>
</dbReference>
<evidence type="ECO:0008006" key="5">
    <source>
        <dbReference type="Google" id="ProtNLM"/>
    </source>
</evidence>
<accession>A0A9Q0CY79</accession>
<dbReference type="InterPro" id="IPR032794">
    <property type="entry name" value="LINES_N"/>
</dbReference>
<evidence type="ECO:0000313" key="4">
    <source>
        <dbReference type="Proteomes" id="UP001151287"/>
    </source>
</evidence>
<reference evidence="3" key="1">
    <citation type="journal article" date="2022" name="Cell">
        <title>Repeat-based holocentromeres influence genome architecture and karyotype evolution.</title>
        <authorList>
            <person name="Hofstatter P.G."/>
            <person name="Thangavel G."/>
            <person name="Lux T."/>
            <person name="Neumann P."/>
            <person name="Vondrak T."/>
            <person name="Novak P."/>
            <person name="Zhang M."/>
            <person name="Costa L."/>
            <person name="Castellani M."/>
            <person name="Scott A."/>
            <person name="Toegelov H."/>
            <person name="Fuchs J."/>
            <person name="Mata-Sucre Y."/>
            <person name="Dias Y."/>
            <person name="Vanzela A.L.L."/>
            <person name="Huettel B."/>
            <person name="Almeida C.C.S."/>
            <person name="Simkova H."/>
            <person name="Souza G."/>
            <person name="Pedrosa-Harand A."/>
            <person name="Macas J."/>
            <person name="Mayer K.F.X."/>
            <person name="Houben A."/>
            <person name="Marques A."/>
        </authorList>
    </citation>
    <scope>NUCLEOTIDE SEQUENCE</scope>
    <source>
        <strain evidence="3">RhyBre1mFocal</strain>
    </source>
</reference>
<name>A0A9Q0CY79_9POAL</name>
<evidence type="ECO:0000259" key="2">
    <source>
        <dbReference type="Pfam" id="PF14695"/>
    </source>
</evidence>
<proteinExistence type="predicted"/>
<feature type="domain" description="Protein Lines C-terminal" evidence="2">
    <location>
        <begin position="590"/>
        <end position="626"/>
    </location>
</feature>
<dbReference type="Proteomes" id="UP001151287">
    <property type="component" value="Unassembled WGS sequence"/>
</dbReference>
<organism evidence="3 4">
    <name type="scientific">Rhynchospora breviuscula</name>
    <dbReference type="NCBI Taxonomy" id="2022672"/>
    <lineage>
        <taxon>Eukaryota</taxon>
        <taxon>Viridiplantae</taxon>
        <taxon>Streptophyta</taxon>
        <taxon>Embryophyta</taxon>
        <taxon>Tracheophyta</taxon>
        <taxon>Spermatophyta</taxon>
        <taxon>Magnoliopsida</taxon>
        <taxon>Liliopsida</taxon>
        <taxon>Poales</taxon>
        <taxon>Cyperaceae</taxon>
        <taxon>Cyperoideae</taxon>
        <taxon>Rhynchosporeae</taxon>
        <taxon>Rhynchospora</taxon>
    </lineage>
</organism>
<dbReference type="InterPro" id="IPR024875">
    <property type="entry name" value="Protein_Lines"/>
</dbReference>
<dbReference type="Pfam" id="PF14694">
    <property type="entry name" value="LINES_N"/>
    <property type="match status" value="1"/>
</dbReference>
<evidence type="ECO:0000313" key="3">
    <source>
        <dbReference type="EMBL" id="KAJ1701659.1"/>
    </source>
</evidence>
<dbReference type="PANTHER" id="PTHR16057">
    <property type="entry name" value="WINS1, 2 PROTEIN"/>
    <property type="match status" value="1"/>
</dbReference>
<comment type="caution">
    <text evidence="3">The sequence shown here is derived from an EMBL/GenBank/DDBJ whole genome shotgun (WGS) entry which is preliminary data.</text>
</comment>
<keyword evidence="4" id="KW-1185">Reference proteome</keyword>
<sequence length="630" mass="71803">MARLSRLCGLISTSLETSACVQSRVSEKHLLLSLSSLYKEIQKLCQLQDLEDETPIIEHSCIVQTENLEGNCKCLANIVLSMVNFFEHHSEFVQHLTSNIILTIFTSLIEADGIWVKFLLFVWITLVVTMLSICGAASPCSQFQSTSLLKEVTIHKIPALDMSISEIESFVSVLQSARANLTSKTALGLFQVLHKMGKYLKNEVDQEGELVEKFISLSVKFLHNIPWDHYGKTEFGLSKMKAVLSGCILQFVCSLFQKNNFEDSQNSVMEVSNLHRELGDLVPKFLSCFFGLSDGEKHLVQYMKHKILMLMIRLSFYPHQNDTSRIILWLRFLKEYFPDLLYKPFSNYTIIPKCCLEESPFFPSFSDKLVSLNTQTRHLQRQALLVFFKCCFGLIQASSGIEKEQCLCGKETSLIDCGTQFCCCCYGNIGLSELSDWLKCAFVCQVDTSPINFGLSFLQLFMDEDDMLFYMLLLLQDASLVTLHIEIKGACYNYLHLLSNIIDPVRLFHLLLLSLKYDHLVLIDYLISKDTGVLCARYLLRCLKFVSQSWQSFGEFSVPQLQETDPSSKRPKLSNKVSDASTSSKAFVDAKECLVSLKNTLEDLHRKNLFPYNPKALLRSLSRFQELCQQ</sequence>
<dbReference type="AlphaFoldDB" id="A0A9Q0CY79"/>
<protein>
    <recommendedName>
        <fullName evidence="5">Protein Lines C-terminal domain-containing protein</fullName>
    </recommendedName>
</protein>